<protein>
    <submittedName>
        <fullName evidence="1">Uncharacterized protein</fullName>
    </submittedName>
</protein>
<organism evidence="1 2">
    <name type="scientific">Dermacentor silvarum</name>
    <name type="common">Tick</name>
    <dbReference type="NCBI Taxonomy" id="543639"/>
    <lineage>
        <taxon>Eukaryota</taxon>
        <taxon>Metazoa</taxon>
        <taxon>Ecdysozoa</taxon>
        <taxon>Arthropoda</taxon>
        <taxon>Chelicerata</taxon>
        <taxon>Arachnida</taxon>
        <taxon>Acari</taxon>
        <taxon>Parasitiformes</taxon>
        <taxon>Ixodida</taxon>
        <taxon>Ixodoidea</taxon>
        <taxon>Ixodidae</taxon>
        <taxon>Rhipicephalinae</taxon>
        <taxon>Dermacentor</taxon>
    </lineage>
</organism>
<gene>
    <name evidence="1" type="ORF">HPB49_005737</name>
</gene>
<sequence length="418" mass="46557">MRPVCDPMRWQEVAKIVEAKTCKLCSARRVRERFDLLLIQFRRKDTTNCAKSGVEEAVGEWEQLLQRISDLAREWGYKPRAVDRQMRDRKRPQSAAQSNATSSTAHTRSATAQSMRTLCAADMKARAMRAFAAASADADGGQSSIDDGADVSPAQSILHGLYGDGNADPGIENEDPGIHALLEDFETSRPDSCFSAVADAADPDNGTRDRSPSTICGHVTYGGNSRRASSVGEDVNERIDKGVQRYDEATIAYLQARSRRDYEVDSRRLQIDERRLQLQIQQHSDTVRLQEMEMKERQKDREAQAEQHSSTTPYISTHLANATHDFMHHGPVRPALHPHYLGPFPLLKRCESTYIVDIHGKPDTIALDQLKPAYCEATPTVACLNSAPDISLSGQSLHYFSPLSFMEVLITFADHASL</sequence>
<comment type="caution">
    <text evidence="1">The sequence shown here is derived from an EMBL/GenBank/DDBJ whole genome shotgun (WGS) entry which is preliminary data.</text>
</comment>
<proteinExistence type="predicted"/>
<dbReference type="Proteomes" id="UP000821865">
    <property type="component" value="Chromosome 1"/>
</dbReference>
<evidence type="ECO:0000313" key="1">
    <source>
        <dbReference type="EMBL" id="KAH7978495.1"/>
    </source>
</evidence>
<keyword evidence="2" id="KW-1185">Reference proteome</keyword>
<reference evidence="1" key="1">
    <citation type="submission" date="2020-05" db="EMBL/GenBank/DDBJ databases">
        <title>Large-scale comparative analyses of tick genomes elucidate their genetic diversity and vector capacities.</title>
        <authorList>
            <person name="Jia N."/>
            <person name="Wang J."/>
            <person name="Shi W."/>
            <person name="Du L."/>
            <person name="Sun Y."/>
            <person name="Zhan W."/>
            <person name="Jiang J."/>
            <person name="Wang Q."/>
            <person name="Zhang B."/>
            <person name="Ji P."/>
            <person name="Sakyi L.B."/>
            <person name="Cui X."/>
            <person name="Yuan T."/>
            <person name="Jiang B."/>
            <person name="Yang W."/>
            <person name="Lam T.T.-Y."/>
            <person name="Chang Q."/>
            <person name="Ding S."/>
            <person name="Wang X."/>
            <person name="Zhu J."/>
            <person name="Ruan X."/>
            <person name="Zhao L."/>
            <person name="Wei J."/>
            <person name="Que T."/>
            <person name="Du C."/>
            <person name="Cheng J."/>
            <person name="Dai P."/>
            <person name="Han X."/>
            <person name="Huang E."/>
            <person name="Gao Y."/>
            <person name="Liu J."/>
            <person name="Shao H."/>
            <person name="Ye R."/>
            <person name="Li L."/>
            <person name="Wei W."/>
            <person name="Wang X."/>
            <person name="Wang C."/>
            <person name="Yang T."/>
            <person name="Huo Q."/>
            <person name="Li W."/>
            <person name="Guo W."/>
            <person name="Chen H."/>
            <person name="Zhou L."/>
            <person name="Ni X."/>
            <person name="Tian J."/>
            <person name="Zhou Y."/>
            <person name="Sheng Y."/>
            <person name="Liu T."/>
            <person name="Pan Y."/>
            <person name="Xia L."/>
            <person name="Li J."/>
            <person name="Zhao F."/>
            <person name="Cao W."/>
        </authorList>
    </citation>
    <scope>NUCLEOTIDE SEQUENCE</scope>
    <source>
        <strain evidence="1">Dsil-2018</strain>
    </source>
</reference>
<name>A0ACB8DVH2_DERSI</name>
<evidence type="ECO:0000313" key="2">
    <source>
        <dbReference type="Proteomes" id="UP000821865"/>
    </source>
</evidence>
<accession>A0ACB8DVH2</accession>
<dbReference type="EMBL" id="CM023470">
    <property type="protein sequence ID" value="KAH7978495.1"/>
    <property type="molecule type" value="Genomic_DNA"/>
</dbReference>